<sequence length="972" mass="108840">MMMTSRPGTKEMNNMKNRKVHNSNTPVPGCLGRMVNLFDINPGLNGNKRIMDKPHYDGSSLSRSRSDVARSLNPIEDPLEDKLIVSELGRKASNRTPMKMLLDHEMSKEVEPKQNPPNLVAKLMGLDALPRKQNNSVVHLSQSKIRGTNSALRSESPVDYRQTDSCIESKQRKPEANHQEQKEYKDIYEIWNQAEKDQFVKDESPQRSRHLKDLDEKRMALVRQKFVEAKRLVTDERLRQTKEFHDALEVLSSNQDLFLKCLQEPNSQFTQQLYEMYAIPLTPETKRITVLKPSKFEEDEKFSMPGKKIEKQAKKFVPAALAHGRSKSNDERSSTFSYWDANDPLPTRIVVLKPSIGNAHEIGTLGSSDSSSLKTTQGEDYFTETEVCDAHESREVTRQMLEKMVGRQSDDTLHSSVFSNGYTGDESSINKSDNEYDGESDSEVMSPTSRHSWDYINRFNSPFSSSSFSRASCSPESSVCREAKKRLSERWAMVALHGNPPEQRHVRRGSSTLGEMLALSDTKKSLTSEHVRSNEEARGSISCIARDLTKEESILLSPRSLLRSKSVPVSSSVYGSRLNVELSGPEVGKPNETREEVKPKSNKTSFKGKVSSLFFSKTKKVKKAASNVTETETERIPPISTPDTPELCTGKSCGNTAKLVGSKASDEGTHLGLQGQNEAIATSRVGLSVRRSAKSNDNQDHPSPISVLETPFGEDDTLALEFASNSREEQGAKALARQLNSNLIDKSPPIGSISRTISWKDSCSDTATKFPVTPPVVPLGPETEEDWSLFVHTLLTDTGINDEAQSDTFFTRWHSPDSPLDPKLRENYINLNNKALAHEANRRQWRSSRKLMYDCVNAALADISQYRLPERKHRPQAPSLSSSGHSRVPLTDEVWTRIKEWVGYDARWVVGDDGDRNTSLLVEMVVKNEVVGSGLVANMRVEIDKVGKEIEEKLLEELVEDAVVVALTGRVS</sequence>
<dbReference type="EnsemblPlants" id="Kaladp0012s0103.1.v1.1">
    <property type="protein sequence ID" value="Kaladp0012s0103.1.v1.1"/>
    <property type="gene ID" value="Kaladp0012s0103.v1.1"/>
</dbReference>
<dbReference type="Gramene" id="Kaladp0012s0103.1.v1.1">
    <property type="protein sequence ID" value="Kaladp0012s0103.1.v1.1"/>
    <property type="gene ID" value="Kaladp0012s0103.v1.1"/>
</dbReference>
<name>A0A7N0SYN6_KALFE</name>
<feature type="compositionally biased region" description="Basic and acidic residues" evidence="1">
    <location>
        <begin position="589"/>
        <end position="599"/>
    </location>
</feature>
<feature type="region of interest" description="Disordered" evidence="1">
    <location>
        <begin position="581"/>
        <end position="604"/>
    </location>
</feature>
<dbReference type="OMA" id="VHEDEDW"/>
<dbReference type="PANTHER" id="PTHR46634">
    <property type="entry name" value="M REDUCTASE II SUBUNIT GAMMA, PUTATIVE (DUF3741)-RELATED"/>
    <property type="match status" value="1"/>
</dbReference>
<dbReference type="AlphaFoldDB" id="A0A7N0SYN6"/>
<evidence type="ECO:0008006" key="7">
    <source>
        <dbReference type="Google" id="ProtNLM"/>
    </source>
</evidence>
<dbReference type="InterPro" id="IPR025486">
    <property type="entry name" value="DUF4378"/>
</dbReference>
<proteinExistence type="predicted"/>
<feature type="domain" description="DUF3741" evidence="4">
    <location>
        <begin position="112"/>
        <end position="133"/>
    </location>
</feature>
<dbReference type="PANTHER" id="PTHR46634:SF3">
    <property type="entry name" value="M REDUCTASE II SUBUNIT GAMMA, PUTATIVE (DUF3741)-RELATED"/>
    <property type="match status" value="1"/>
</dbReference>
<feature type="domain" description="DUF4378" evidence="3">
    <location>
        <begin position="790"/>
        <end position="961"/>
    </location>
</feature>
<keyword evidence="6" id="KW-1185">Reference proteome</keyword>
<feature type="region of interest" description="Disordered" evidence="1">
    <location>
        <begin position="137"/>
        <end position="181"/>
    </location>
</feature>
<evidence type="ECO:0000259" key="4">
    <source>
        <dbReference type="Pfam" id="PF14383"/>
    </source>
</evidence>
<accession>A0A7N0SYN6</accession>
<dbReference type="Proteomes" id="UP000594263">
    <property type="component" value="Unplaced"/>
</dbReference>
<feature type="region of interest" description="Disordered" evidence="1">
    <location>
        <begin position="406"/>
        <end position="447"/>
    </location>
</feature>
<dbReference type="InterPro" id="IPR032795">
    <property type="entry name" value="DUF3741-assoc"/>
</dbReference>
<evidence type="ECO:0000259" key="2">
    <source>
        <dbReference type="Pfam" id="PF12552"/>
    </source>
</evidence>
<feature type="compositionally biased region" description="Polar residues" evidence="1">
    <location>
        <begin position="414"/>
        <end position="431"/>
    </location>
</feature>
<evidence type="ECO:0000256" key="1">
    <source>
        <dbReference type="SAM" id="MobiDB-lite"/>
    </source>
</evidence>
<reference evidence="5" key="1">
    <citation type="submission" date="2021-01" db="UniProtKB">
        <authorList>
            <consortium name="EnsemblPlants"/>
        </authorList>
    </citation>
    <scope>IDENTIFICATION</scope>
</reference>
<dbReference type="InterPro" id="IPR022212">
    <property type="entry name" value="DUF3741"/>
</dbReference>
<evidence type="ECO:0000313" key="6">
    <source>
        <dbReference type="Proteomes" id="UP000594263"/>
    </source>
</evidence>
<organism evidence="5 6">
    <name type="scientific">Kalanchoe fedtschenkoi</name>
    <name type="common">Lavender scallops</name>
    <name type="synonym">South American air plant</name>
    <dbReference type="NCBI Taxonomy" id="63787"/>
    <lineage>
        <taxon>Eukaryota</taxon>
        <taxon>Viridiplantae</taxon>
        <taxon>Streptophyta</taxon>
        <taxon>Embryophyta</taxon>
        <taxon>Tracheophyta</taxon>
        <taxon>Spermatophyta</taxon>
        <taxon>Magnoliopsida</taxon>
        <taxon>eudicotyledons</taxon>
        <taxon>Gunneridae</taxon>
        <taxon>Pentapetalae</taxon>
        <taxon>Saxifragales</taxon>
        <taxon>Crassulaceae</taxon>
        <taxon>Kalanchoe</taxon>
    </lineage>
</organism>
<feature type="region of interest" description="Disordered" evidence="1">
    <location>
        <begin position="691"/>
        <end position="711"/>
    </location>
</feature>
<evidence type="ECO:0000259" key="3">
    <source>
        <dbReference type="Pfam" id="PF14309"/>
    </source>
</evidence>
<dbReference type="Pfam" id="PF12552">
    <property type="entry name" value="DUF3741"/>
    <property type="match status" value="1"/>
</dbReference>
<feature type="region of interest" description="Disordered" evidence="1">
    <location>
        <begin position="1"/>
        <end position="27"/>
    </location>
</feature>
<evidence type="ECO:0000313" key="5">
    <source>
        <dbReference type="EnsemblPlants" id="Kaladp0012s0103.1.v1.1"/>
    </source>
</evidence>
<feature type="region of interest" description="Disordered" evidence="1">
    <location>
        <begin position="626"/>
        <end position="647"/>
    </location>
</feature>
<feature type="domain" description="DUF3741" evidence="2">
    <location>
        <begin position="223"/>
        <end position="267"/>
    </location>
</feature>
<feature type="compositionally biased region" description="Basic and acidic residues" evidence="1">
    <location>
        <begin position="156"/>
        <end position="181"/>
    </location>
</feature>
<feature type="compositionally biased region" description="Polar residues" evidence="1">
    <location>
        <begin position="137"/>
        <end position="153"/>
    </location>
</feature>
<dbReference type="Pfam" id="PF14309">
    <property type="entry name" value="DUF4378"/>
    <property type="match status" value="1"/>
</dbReference>
<dbReference type="Pfam" id="PF14383">
    <property type="entry name" value="VARLMGL"/>
    <property type="match status" value="1"/>
</dbReference>
<protein>
    <recommendedName>
        <fullName evidence="7">DUF3741 domain-containing protein</fullName>
    </recommendedName>
</protein>